<comment type="caution">
    <text evidence="5">The sequence shown here is derived from an EMBL/GenBank/DDBJ whole genome shotgun (WGS) entry which is preliminary data.</text>
</comment>
<dbReference type="InterPro" id="IPR001431">
    <property type="entry name" value="Pept_M16_Zn_BS"/>
</dbReference>
<evidence type="ECO:0000256" key="2">
    <source>
        <dbReference type="RuleBase" id="RU004447"/>
    </source>
</evidence>
<feature type="domain" description="Peptidase M16 N-terminal" evidence="3">
    <location>
        <begin position="42"/>
        <end position="189"/>
    </location>
</feature>
<dbReference type="InterPro" id="IPR050361">
    <property type="entry name" value="MPP/UQCRC_Complex"/>
</dbReference>
<dbReference type="Gene3D" id="3.30.830.10">
    <property type="entry name" value="Metalloenzyme, LuxS/M16 peptidase-like"/>
    <property type="match status" value="2"/>
</dbReference>
<dbReference type="PANTHER" id="PTHR11851">
    <property type="entry name" value="METALLOPROTEASE"/>
    <property type="match status" value="1"/>
</dbReference>
<name>A0ABP9I3E0_9ACTN</name>
<feature type="domain" description="Peptidase M16 C-terminal" evidence="4">
    <location>
        <begin position="196"/>
        <end position="375"/>
    </location>
</feature>
<proteinExistence type="inferred from homology"/>
<dbReference type="Pfam" id="PF00675">
    <property type="entry name" value="Peptidase_M16"/>
    <property type="match status" value="1"/>
</dbReference>
<dbReference type="RefSeq" id="WP_345679336.1">
    <property type="nucleotide sequence ID" value="NZ_BAABHS010000030.1"/>
</dbReference>
<dbReference type="InterPro" id="IPR011765">
    <property type="entry name" value="Pept_M16_N"/>
</dbReference>
<dbReference type="InterPro" id="IPR007863">
    <property type="entry name" value="Peptidase_M16_C"/>
</dbReference>
<evidence type="ECO:0000259" key="3">
    <source>
        <dbReference type="Pfam" id="PF00675"/>
    </source>
</evidence>
<protein>
    <submittedName>
        <fullName evidence="5">Pitrilysin family protein</fullName>
    </submittedName>
</protein>
<dbReference type="PROSITE" id="PS00143">
    <property type="entry name" value="INSULINASE"/>
    <property type="match status" value="1"/>
</dbReference>
<sequence>MTKKSVGSPAAAYAQRSGSTKTILKGDDGGIVRRTVLPGGLRVLTEAMPGVRSATFGIWVGIGSRDEAPALAGATHYLEHLLFKGTAKRDALEISAALDAVGGEMNAFTAKEYTCYYARVLDTDLPLAIDVVSDMVTASLIRAEDVDSERGVILEEIAMNEDDPGDLVHELFTEALLGDQPLGRPVLGTVDSINALTRNQIAGYYRRRYRPPHMVVAAAGNVDHAKVVRLVKKAFADVPVDADAEPAAPRGGHRAIRGGGTVRVLERPTEQAHLVLGMPGVSRSDDRRFALAVLNAALGGGMSSRLFQEIREKRGLAYSVYSYTSGFADLGMFGIYAGCLPGKVHEVLRICRAELAKVAADGIDDEELQRAIGQLHGSLVLGLEDSGSRMSRIGKSELVYGEHLSVDDQLAIIGAVTAEQVREVARDILGQRPTLALVGPFPDPGAFAGAVA</sequence>
<gene>
    <name evidence="5" type="ORF">GCM10023205_64900</name>
</gene>
<dbReference type="EMBL" id="BAABHS010000030">
    <property type="protein sequence ID" value="GAA4985538.1"/>
    <property type="molecule type" value="Genomic_DNA"/>
</dbReference>
<dbReference type="PANTHER" id="PTHR11851:SF49">
    <property type="entry name" value="MITOCHONDRIAL-PROCESSING PEPTIDASE SUBUNIT ALPHA"/>
    <property type="match status" value="1"/>
</dbReference>
<dbReference type="InterPro" id="IPR011249">
    <property type="entry name" value="Metalloenz_LuxS/M16"/>
</dbReference>
<accession>A0ABP9I3E0</accession>
<dbReference type="Pfam" id="PF05193">
    <property type="entry name" value="Peptidase_M16_C"/>
    <property type="match status" value="1"/>
</dbReference>
<dbReference type="Proteomes" id="UP001500466">
    <property type="component" value="Unassembled WGS sequence"/>
</dbReference>
<evidence type="ECO:0000256" key="1">
    <source>
        <dbReference type="ARBA" id="ARBA00007261"/>
    </source>
</evidence>
<dbReference type="SUPFAM" id="SSF63411">
    <property type="entry name" value="LuxS/MPP-like metallohydrolase"/>
    <property type="match status" value="2"/>
</dbReference>
<reference evidence="6" key="1">
    <citation type="journal article" date="2019" name="Int. J. Syst. Evol. Microbiol.">
        <title>The Global Catalogue of Microorganisms (GCM) 10K type strain sequencing project: providing services to taxonomists for standard genome sequencing and annotation.</title>
        <authorList>
            <consortium name="The Broad Institute Genomics Platform"/>
            <consortium name="The Broad Institute Genome Sequencing Center for Infectious Disease"/>
            <person name="Wu L."/>
            <person name="Ma J."/>
        </authorList>
    </citation>
    <scope>NUCLEOTIDE SEQUENCE [LARGE SCALE GENOMIC DNA]</scope>
    <source>
        <strain evidence="6">JCM 17986</strain>
    </source>
</reference>
<keyword evidence="6" id="KW-1185">Reference proteome</keyword>
<evidence type="ECO:0000313" key="6">
    <source>
        <dbReference type="Proteomes" id="UP001500466"/>
    </source>
</evidence>
<comment type="similarity">
    <text evidence="1 2">Belongs to the peptidase M16 family.</text>
</comment>
<evidence type="ECO:0000313" key="5">
    <source>
        <dbReference type="EMBL" id="GAA4985538.1"/>
    </source>
</evidence>
<organism evidence="5 6">
    <name type="scientific">Yinghuangia aomiensis</name>
    <dbReference type="NCBI Taxonomy" id="676205"/>
    <lineage>
        <taxon>Bacteria</taxon>
        <taxon>Bacillati</taxon>
        <taxon>Actinomycetota</taxon>
        <taxon>Actinomycetes</taxon>
        <taxon>Kitasatosporales</taxon>
        <taxon>Streptomycetaceae</taxon>
        <taxon>Yinghuangia</taxon>
    </lineage>
</organism>
<evidence type="ECO:0000259" key="4">
    <source>
        <dbReference type="Pfam" id="PF05193"/>
    </source>
</evidence>